<dbReference type="AlphaFoldDB" id="A0A3L6RRI1"/>
<dbReference type="STRING" id="4540.A0A3L6RRI1"/>
<accession>A0A3L6RRI1</accession>
<protein>
    <submittedName>
        <fullName evidence="1">Uncharacterized protein</fullName>
    </submittedName>
</protein>
<evidence type="ECO:0000313" key="2">
    <source>
        <dbReference type="Proteomes" id="UP000275267"/>
    </source>
</evidence>
<sequence length="149" mass="16113">MAFAIGCSGDSKVTRVLFCGPYFPASTIYTKEYLQSYPFIEVDEVGLEQAPDVIQNYHICVEWCWVRSVVHVDDEKGYGGHAPGSLGHVGLGHPCRGPRAAGHLPKRLHQRCVAAAATAADVAVGAWAWPAQAAGGRGEQVRSRPLLWN</sequence>
<name>A0A3L6RRI1_PANMI</name>
<organism evidence="1 2">
    <name type="scientific">Panicum miliaceum</name>
    <name type="common">Proso millet</name>
    <name type="synonym">Broomcorn millet</name>
    <dbReference type="NCBI Taxonomy" id="4540"/>
    <lineage>
        <taxon>Eukaryota</taxon>
        <taxon>Viridiplantae</taxon>
        <taxon>Streptophyta</taxon>
        <taxon>Embryophyta</taxon>
        <taxon>Tracheophyta</taxon>
        <taxon>Spermatophyta</taxon>
        <taxon>Magnoliopsida</taxon>
        <taxon>Liliopsida</taxon>
        <taxon>Poales</taxon>
        <taxon>Poaceae</taxon>
        <taxon>PACMAD clade</taxon>
        <taxon>Panicoideae</taxon>
        <taxon>Panicodae</taxon>
        <taxon>Paniceae</taxon>
        <taxon>Panicinae</taxon>
        <taxon>Panicum</taxon>
        <taxon>Panicum sect. Panicum</taxon>
    </lineage>
</organism>
<reference evidence="2" key="1">
    <citation type="journal article" date="2019" name="Nat. Commun.">
        <title>The genome of broomcorn millet.</title>
        <authorList>
            <person name="Zou C."/>
            <person name="Miki D."/>
            <person name="Li D."/>
            <person name="Tang Q."/>
            <person name="Xiao L."/>
            <person name="Rajput S."/>
            <person name="Deng P."/>
            <person name="Jia W."/>
            <person name="Huang R."/>
            <person name="Zhang M."/>
            <person name="Sun Y."/>
            <person name="Hu J."/>
            <person name="Fu X."/>
            <person name="Schnable P.S."/>
            <person name="Li F."/>
            <person name="Zhang H."/>
            <person name="Feng B."/>
            <person name="Zhu X."/>
            <person name="Liu R."/>
            <person name="Schnable J.C."/>
            <person name="Zhu J.-K."/>
            <person name="Zhang H."/>
        </authorList>
    </citation>
    <scope>NUCLEOTIDE SEQUENCE [LARGE SCALE GENOMIC DNA]</scope>
</reference>
<evidence type="ECO:0000313" key="1">
    <source>
        <dbReference type="EMBL" id="RLN07980.1"/>
    </source>
</evidence>
<gene>
    <name evidence="1" type="ORF">C2845_PM11G26570</name>
</gene>
<dbReference type="Proteomes" id="UP000275267">
    <property type="component" value="Unassembled WGS sequence"/>
</dbReference>
<keyword evidence="2" id="KW-1185">Reference proteome</keyword>
<comment type="caution">
    <text evidence="1">The sequence shown here is derived from an EMBL/GenBank/DDBJ whole genome shotgun (WGS) entry which is preliminary data.</text>
</comment>
<dbReference type="EMBL" id="PQIB02000007">
    <property type="protein sequence ID" value="RLN07980.1"/>
    <property type="molecule type" value="Genomic_DNA"/>
</dbReference>
<proteinExistence type="predicted"/>
<dbReference type="OrthoDB" id="717291at2759"/>